<organism evidence="1 2">
    <name type="scientific">Christensenella minuta</name>
    <dbReference type="NCBI Taxonomy" id="626937"/>
    <lineage>
        <taxon>Bacteria</taxon>
        <taxon>Bacillati</taxon>
        <taxon>Bacillota</taxon>
        <taxon>Clostridia</taxon>
        <taxon>Christensenellales</taxon>
        <taxon>Christensenellaceae</taxon>
        <taxon>Christensenella</taxon>
    </lineage>
</organism>
<protein>
    <submittedName>
        <fullName evidence="1">Putative ACR</fullName>
    </submittedName>
</protein>
<dbReference type="STRING" id="626937.HMPREF3293_02397"/>
<dbReference type="RefSeq" id="WP_066519009.1">
    <property type="nucleotide sequence ID" value="NZ_CABMOF010000001.1"/>
</dbReference>
<dbReference type="PANTHER" id="PTHR34374">
    <property type="entry name" value="LARGE RIBOSOMAL RNA SUBUNIT ACCUMULATION PROTEIN YCED HOMOLOG 1, CHLOROPLASTIC"/>
    <property type="match status" value="1"/>
</dbReference>
<evidence type="ECO:0000313" key="1">
    <source>
        <dbReference type="EMBL" id="KXK65139.1"/>
    </source>
</evidence>
<name>A0A136Q3A5_9FIRM</name>
<evidence type="ECO:0000313" key="2">
    <source>
        <dbReference type="Proteomes" id="UP000070366"/>
    </source>
</evidence>
<dbReference type="PANTHER" id="PTHR34374:SF1">
    <property type="entry name" value="LARGE RIBOSOMAL RNA SUBUNIT ACCUMULATION PROTEIN YCED HOMOLOG 1, CHLOROPLASTIC"/>
    <property type="match status" value="1"/>
</dbReference>
<dbReference type="InterPro" id="IPR003772">
    <property type="entry name" value="YceD"/>
</dbReference>
<dbReference type="KEGG" id="cmiu:B1H56_03355"/>
<keyword evidence="2" id="KW-1185">Reference proteome</keyword>
<dbReference type="AlphaFoldDB" id="A0A136Q3A5"/>
<gene>
    <name evidence="1" type="ORF">HMPREF3293_02397</name>
</gene>
<dbReference type="Proteomes" id="UP000070366">
    <property type="component" value="Unassembled WGS sequence"/>
</dbReference>
<accession>A0A136Q3A5</accession>
<comment type="caution">
    <text evidence="1">The sequence shown here is derived from an EMBL/GenBank/DDBJ whole genome shotgun (WGS) entry which is preliminary data.</text>
</comment>
<proteinExistence type="predicted"/>
<sequence length="161" mass="18371">MIEIDIREALKNEGKVYIFQYEGAPALGEDISFAKPLEFNAEYVALNRNISVRGKFETVLNTVCDRCLDDMEMEIAYRFDETIFRTGTQEEEEYTYEGDVLSLDKLVYDAIILSLPHRLLCREECRGICPTCGQNLNRGSCGCKPEDTDETNPFAKLKGLF</sequence>
<dbReference type="OrthoDB" id="9790372at2"/>
<dbReference type="EMBL" id="LSZW01000063">
    <property type="protein sequence ID" value="KXK65139.1"/>
    <property type="molecule type" value="Genomic_DNA"/>
</dbReference>
<dbReference type="Pfam" id="PF02620">
    <property type="entry name" value="YceD"/>
    <property type="match status" value="1"/>
</dbReference>
<reference evidence="1 2" key="1">
    <citation type="submission" date="2016-02" db="EMBL/GenBank/DDBJ databases">
        <authorList>
            <person name="Wen L."/>
            <person name="He K."/>
            <person name="Yang H."/>
        </authorList>
    </citation>
    <scope>NUCLEOTIDE SEQUENCE [LARGE SCALE GENOMIC DNA]</scope>
    <source>
        <strain evidence="1 2">DSM 22607</strain>
    </source>
</reference>